<proteinExistence type="predicted"/>
<evidence type="ECO:0000313" key="1">
    <source>
        <dbReference type="EMBL" id="MBB3229903.1"/>
    </source>
</evidence>
<protein>
    <submittedName>
        <fullName evidence="1">Uncharacterized protein</fullName>
    </submittedName>
</protein>
<evidence type="ECO:0000313" key="2">
    <source>
        <dbReference type="Proteomes" id="UP000518892"/>
    </source>
</evidence>
<organism evidence="1 2">
    <name type="scientific">Halomonas stenophila</name>
    <dbReference type="NCBI Taxonomy" id="795312"/>
    <lineage>
        <taxon>Bacteria</taxon>
        <taxon>Pseudomonadati</taxon>
        <taxon>Pseudomonadota</taxon>
        <taxon>Gammaproteobacteria</taxon>
        <taxon>Oceanospirillales</taxon>
        <taxon>Halomonadaceae</taxon>
        <taxon>Halomonas</taxon>
    </lineage>
</organism>
<accession>A0A7W5HKD6</accession>
<sequence>MSRPDPHEFPAALLPGELLALAGDHERQEMGHYRRLAFRFLPFGRGISRLMATLGIECERRLVDIHGSVGELDPPPSRVAPPTGHAWQAGAESGKASGLIAGRGQALAALKLAEARAEHAVRVAAHLQEINATPFLQTLLLGMLAQKQAERHILAELVAAYDGEDAEDARLAGRDWPRGWLAGARRLPGLSSG</sequence>
<dbReference type="RefSeq" id="WP_183382374.1">
    <property type="nucleotide sequence ID" value="NZ_JACHXR010000001.1"/>
</dbReference>
<reference evidence="1 2" key="1">
    <citation type="submission" date="2020-08" db="EMBL/GenBank/DDBJ databases">
        <title>Genomic Encyclopedia of Type Strains, Phase III (KMG-III): the genomes of soil and plant-associated and newly described type strains.</title>
        <authorList>
            <person name="Whitman W."/>
        </authorList>
    </citation>
    <scope>NUCLEOTIDE SEQUENCE [LARGE SCALE GENOMIC DNA]</scope>
    <source>
        <strain evidence="1 2">CECT 7744</strain>
    </source>
</reference>
<dbReference type="EMBL" id="JACHXR010000001">
    <property type="protein sequence ID" value="MBB3229903.1"/>
    <property type="molecule type" value="Genomic_DNA"/>
</dbReference>
<gene>
    <name evidence="1" type="ORF">FHR97_000718</name>
</gene>
<dbReference type="AlphaFoldDB" id="A0A7W5HKD6"/>
<keyword evidence="2" id="KW-1185">Reference proteome</keyword>
<dbReference type="Proteomes" id="UP000518892">
    <property type="component" value="Unassembled WGS sequence"/>
</dbReference>
<name>A0A7W5HKD6_9GAMM</name>
<comment type="caution">
    <text evidence="1">The sequence shown here is derived from an EMBL/GenBank/DDBJ whole genome shotgun (WGS) entry which is preliminary data.</text>
</comment>